<feature type="region of interest" description="Disordered" evidence="1">
    <location>
        <begin position="148"/>
        <end position="249"/>
    </location>
</feature>
<name>A0A8B6D5Z5_MYTGA</name>
<dbReference type="Proteomes" id="UP000596742">
    <property type="component" value="Unassembled WGS sequence"/>
</dbReference>
<comment type="caution">
    <text evidence="2">The sequence shown here is derived from an EMBL/GenBank/DDBJ whole genome shotgun (WGS) entry which is preliminary data.</text>
</comment>
<dbReference type="AlphaFoldDB" id="A0A8B6D5Z5"/>
<organism evidence="2 3">
    <name type="scientific">Mytilus galloprovincialis</name>
    <name type="common">Mediterranean mussel</name>
    <dbReference type="NCBI Taxonomy" id="29158"/>
    <lineage>
        <taxon>Eukaryota</taxon>
        <taxon>Metazoa</taxon>
        <taxon>Spiralia</taxon>
        <taxon>Lophotrochozoa</taxon>
        <taxon>Mollusca</taxon>
        <taxon>Bivalvia</taxon>
        <taxon>Autobranchia</taxon>
        <taxon>Pteriomorphia</taxon>
        <taxon>Mytilida</taxon>
        <taxon>Mytiloidea</taxon>
        <taxon>Mytilidae</taxon>
        <taxon>Mytilinae</taxon>
        <taxon>Mytilus</taxon>
    </lineage>
</organism>
<sequence>MDKQEIPTKEPSTLTTLCNQKYKIHKEQVDLISDPPDTNQFVTTSETHPTPIEHSQISQVCSHKTTYQIATTDNMQSPNRTDIINQILLFGTTTSRVNNQHSSMQQANMPMVNHFGNVRQNDHQKYHQQNKRDFHQIPTFLNQSKVKAPESMTLPNLEKVKTQQPRVIPTGKYPGELLKNNTHKLKSNCDRPKEKHSDSIESEQNTNIQSVKVTENNSNSENQEQRDSTSFLEHGRAPTTNHPQKRKSL</sequence>
<evidence type="ECO:0000313" key="3">
    <source>
        <dbReference type="Proteomes" id="UP000596742"/>
    </source>
</evidence>
<evidence type="ECO:0000313" key="2">
    <source>
        <dbReference type="EMBL" id="VDI15596.1"/>
    </source>
</evidence>
<gene>
    <name evidence="2" type="ORF">MGAL_10B083109</name>
</gene>
<feature type="compositionally biased region" description="Polar residues" evidence="1">
    <location>
        <begin position="202"/>
        <end position="214"/>
    </location>
</feature>
<accession>A0A8B6D5Z5</accession>
<proteinExistence type="predicted"/>
<feature type="compositionally biased region" description="Basic and acidic residues" evidence="1">
    <location>
        <begin position="187"/>
        <end position="199"/>
    </location>
</feature>
<dbReference type="EMBL" id="UYJE01002995">
    <property type="protein sequence ID" value="VDI15596.1"/>
    <property type="molecule type" value="Genomic_DNA"/>
</dbReference>
<reference evidence="2" key="1">
    <citation type="submission" date="2018-11" db="EMBL/GenBank/DDBJ databases">
        <authorList>
            <person name="Alioto T."/>
            <person name="Alioto T."/>
        </authorList>
    </citation>
    <scope>NUCLEOTIDE SEQUENCE</scope>
</reference>
<evidence type="ECO:0000256" key="1">
    <source>
        <dbReference type="SAM" id="MobiDB-lite"/>
    </source>
</evidence>
<protein>
    <submittedName>
        <fullName evidence="2">Uncharacterized protein</fullName>
    </submittedName>
</protein>
<keyword evidence="3" id="KW-1185">Reference proteome</keyword>